<dbReference type="AlphaFoldDB" id="A0A1G1KTE4"/>
<dbReference type="Proteomes" id="UP000178187">
    <property type="component" value="Unassembled WGS sequence"/>
</dbReference>
<dbReference type="PROSITE" id="PS50110">
    <property type="entry name" value="RESPONSE_REGULATORY"/>
    <property type="match status" value="1"/>
</dbReference>
<dbReference type="SMART" id="SM00448">
    <property type="entry name" value="REC"/>
    <property type="match status" value="1"/>
</dbReference>
<dbReference type="InterPro" id="IPR001789">
    <property type="entry name" value="Sig_transdc_resp-reg_receiver"/>
</dbReference>
<feature type="domain" description="Response regulatory" evidence="3">
    <location>
        <begin position="16"/>
        <end position="133"/>
    </location>
</feature>
<evidence type="ECO:0000256" key="1">
    <source>
        <dbReference type="ARBA" id="ARBA00022553"/>
    </source>
</evidence>
<evidence type="ECO:0000259" key="3">
    <source>
        <dbReference type="PROSITE" id="PS50110"/>
    </source>
</evidence>
<evidence type="ECO:0000313" key="5">
    <source>
        <dbReference type="Proteomes" id="UP000178187"/>
    </source>
</evidence>
<accession>A0A1G1KTE4</accession>
<dbReference type="PANTHER" id="PTHR44591:SF3">
    <property type="entry name" value="RESPONSE REGULATORY DOMAIN-CONTAINING PROTEIN"/>
    <property type="match status" value="1"/>
</dbReference>
<organism evidence="4 5">
    <name type="scientific">Candidatus Danuiimicrobium aquiferis</name>
    <dbReference type="NCBI Taxonomy" id="1801832"/>
    <lineage>
        <taxon>Bacteria</taxon>
        <taxon>Pseudomonadati</taxon>
        <taxon>Candidatus Omnitrophota</taxon>
        <taxon>Candidatus Danuiimicrobium</taxon>
    </lineage>
</organism>
<dbReference type="SUPFAM" id="SSF52172">
    <property type="entry name" value="CheY-like"/>
    <property type="match status" value="1"/>
</dbReference>
<evidence type="ECO:0000313" key="4">
    <source>
        <dbReference type="EMBL" id="OGW96042.1"/>
    </source>
</evidence>
<dbReference type="InterPro" id="IPR011006">
    <property type="entry name" value="CheY-like_superfamily"/>
</dbReference>
<name>A0A1G1KTE4_9BACT</name>
<evidence type="ECO:0000256" key="2">
    <source>
        <dbReference type="PROSITE-ProRule" id="PRU00169"/>
    </source>
</evidence>
<dbReference type="CDD" id="cd00156">
    <property type="entry name" value="REC"/>
    <property type="match status" value="1"/>
</dbReference>
<dbReference type="PANTHER" id="PTHR44591">
    <property type="entry name" value="STRESS RESPONSE REGULATOR PROTEIN 1"/>
    <property type="match status" value="1"/>
</dbReference>
<keyword evidence="1 2" id="KW-0597">Phosphoprotein</keyword>
<feature type="modified residue" description="4-aspartylphosphate" evidence="2">
    <location>
        <position position="65"/>
    </location>
</feature>
<dbReference type="Pfam" id="PF00072">
    <property type="entry name" value="Response_reg"/>
    <property type="match status" value="1"/>
</dbReference>
<dbReference type="Gene3D" id="3.40.50.2300">
    <property type="match status" value="1"/>
</dbReference>
<dbReference type="GO" id="GO:0000160">
    <property type="term" value="P:phosphorelay signal transduction system"/>
    <property type="evidence" value="ECO:0007669"/>
    <property type="project" value="InterPro"/>
</dbReference>
<proteinExistence type="predicted"/>
<gene>
    <name evidence="4" type="ORF">A3G33_11085</name>
</gene>
<comment type="caution">
    <text evidence="4">The sequence shown here is derived from an EMBL/GenBank/DDBJ whole genome shotgun (WGS) entry which is preliminary data.</text>
</comment>
<dbReference type="InterPro" id="IPR050595">
    <property type="entry name" value="Bact_response_regulator"/>
</dbReference>
<protein>
    <recommendedName>
        <fullName evidence="3">Response regulatory domain-containing protein</fullName>
    </recommendedName>
</protein>
<sequence length="138" mass="15075">MTPAPGKRQSCNISKTVLIVDDEPDLLRLTAVRLQKAGYEVQMASDGRTTFKFLEKGKTDLVLLDFQLPDLTGEDICKKIRQHETFKHIPVVVISAVADIGQLSELVKTAGAQGCLAKSVDPQGLLDCIGQLLKRVQS</sequence>
<dbReference type="EMBL" id="MHFR01000054">
    <property type="protein sequence ID" value="OGW96042.1"/>
    <property type="molecule type" value="Genomic_DNA"/>
</dbReference>
<reference evidence="4 5" key="1">
    <citation type="journal article" date="2016" name="Nat. Commun.">
        <title>Thousands of microbial genomes shed light on interconnected biogeochemical processes in an aquifer system.</title>
        <authorList>
            <person name="Anantharaman K."/>
            <person name="Brown C.T."/>
            <person name="Hug L.A."/>
            <person name="Sharon I."/>
            <person name="Castelle C.J."/>
            <person name="Probst A.J."/>
            <person name="Thomas B.C."/>
            <person name="Singh A."/>
            <person name="Wilkins M.J."/>
            <person name="Karaoz U."/>
            <person name="Brodie E.L."/>
            <person name="Williams K.H."/>
            <person name="Hubbard S.S."/>
            <person name="Banfield J.F."/>
        </authorList>
    </citation>
    <scope>NUCLEOTIDE SEQUENCE [LARGE SCALE GENOMIC DNA]</scope>
</reference>